<dbReference type="InterPro" id="IPR033900">
    <property type="entry name" value="Gram_neg_porin_domain"/>
</dbReference>
<accession>A0ABY0BQ09</accession>
<dbReference type="PANTHER" id="PTHR34501:SF9">
    <property type="entry name" value="MAJOR OUTER MEMBRANE PROTEIN P.IA"/>
    <property type="match status" value="1"/>
</dbReference>
<dbReference type="CDD" id="cd00342">
    <property type="entry name" value="gram_neg_porins"/>
    <property type="match status" value="1"/>
</dbReference>
<dbReference type="Proteomes" id="UP000287865">
    <property type="component" value="Unassembled WGS sequence"/>
</dbReference>
<reference evidence="12 13" key="1">
    <citation type="journal article" date="2018" name="Front. Microbiol.">
        <title>Genome-Based Analysis Reveals the Taxonomy and Diversity of the Family Idiomarinaceae.</title>
        <authorList>
            <person name="Liu Y."/>
            <person name="Lai Q."/>
            <person name="Shao Z."/>
        </authorList>
    </citation>
    <scope>NUCLEOTIDE SEQUENCE [LARGE SCALE GENOMIC DNA]</scope>
    <source>
        <strain evidence="12 13">CF12-14</strain>
    </source>
</reference>
<proteinExistence type="predicted"/>
<dbReference type="Pfam" id="PF13609">
    <property type="entry name" value="Porin_4"/>
    <property type="match status" value="1"/>
</dbReference>
<dbReference type="PRINTS" id="PR00184">
    <property type="entry name" value="NEISSPPORIN"/>
</dbReference>
<evidence type="ECO:0000256" key="8">
    <source>
        <dbReference type="ARBA" id="ARBA00023114"/>
    </source>
</evidence>
<comment type="subunit">
    <text evidence="2">Homotrimer.</text>
</comment>
<evidence type="ECO:0000259" key="11">
    <source>
        <dbReference type="Pfam" id="PF13609"/>
    </source>
</evidence>
<keyword evidence="8" id="KW-0626">Porin</keyword>
<evidence type="ECO:0000256" key="10">
    <source>
        <dbReference type="ARBA" id="ARBA00023237"/>
    </source>
</evidence>
<evidence type="ECO:0000256" key="9">
    <source>
        <dbReference type="ARBA" id="ARBA00023136"/>
    </source>
</evidence>
<keyword evidence="9" id="KW-0472">Membrane</keyword>
<keyword evidence="5" id="KW-0812">Transmembrane</keyword>
<evidence type="ECO:0000256" key="1">
    <source>
        <dbReference type="ARBA" id="ARBA00004571"/>
    </source>
</evidence>
<evidence type="ECO:0000256" key="5">
    <source>
        <dbReference type="ARBA" id="ARBA00022692"/>
    </source>
</evidence>
<dbReference type="InterPro" id="IPR023614">
    <property type="entry name" value="Porin_dom_sf"/>
</dbReference>
<comment type="subcellular location">
    <subcellularLocation>
        <location evidence="1">Cell outer membrane</location>
        <topology evidence="1">Multi-pass membrane protein</topology>
    </subcellularLocation>
</comment>
<feature type="domain" description="Porin" evidence="11">
    <location>
        <begin position="61"/>
        <end position="351"/>
    </location>
</feature>
<protein>
    <submittedName>
        <fullName evidence="12">Porin</fullName>
    </submittedName>
</protein>
<dbReference type="PANTHER" id="PTHR34501">
    <property type="entry name" value="PROTEIN YDDL-RELATED"/>
    <property type="match status" value="1"/>
</dbReference>
<dbReference type="Gene3D" id="2.40.160.10">
    <property type="entry name" value="Porin"/>
    <property type="match status" value="1"/>
</dbReference>
<keyword evidence="4" id="KW-1134">Transmembrane beta strand</keyword>
<gene>
    <name evidence="12" type="ORF">CWE07_10845</name>
</gene>
<dbReference type="SUPFAM" id="SSF56935">
    <property type="entry name" value="Porins"/>
    <property type="match status" value="1"/>
</dbReference>
<name>A0ABY0BQ09_9GAMM</name>
<dbReference type="EMBL" id="PIPK01000010">
    <property type="protein sequence ID" value="RUO22754.1"/>
    <property type="molecule type" value="Genomic_DNA"/>
</dbReference>
<dbReference type="InterPro" id="IPR002299">
    <property type="entry name" value="Porin_Neis"/>
</dbReference>
<evidence type="ECO:0000313" key="12">
    <source>
        <dbReference type="EMBL" id="RUO22754.1"/>
    </source>
</evidence>
<keyword evidence="6" id="KW-0732">Signal</keyword>
<evidence type="ECO:0000256" key="4">
    <source>
        <dbReference type="ARBA" id="ARBA00022452"/>
    </source>
</evidence>
<sequence>MLRKIKKRLIKLSLCHKFVTQKYYGSCPAVTQLLLEPNMFVANPKNRLVRQSFKSFSLSLIALSFTMPVAAQAVDVDIYGRAHVSVDVLGDGSDYGLNLSSNASRIGFRANHRIHDNIEVIMQLEQKVNFDERGGEFATRDSYVGLRGNWGQVRFGSFDTPGKLLRAKADVFNDRLGDLRNIASGDNMSFDPRFRNSIHYRSPAFYNTTFDIQYSPHNETGSTRDNQLQAISVGVNYSKDRLWLGAVYEMNQLETRDPTAIRLGGSYQFTDAWQGMAFYQHASDIAFGDRDVFGGGTKYRFGDYAVMGQIYHSTDNDLDDTGATMLAVGFDFYVTKDFTLYTILGVTDNDQLAGFSVSAGGRDTQLFPELGNTASGLSMGLIYNF</sequence>
<keyword evidence="10" id="KW-0998">Cell outer membrane</keyword>
<keyword evidence="7" id="KW-0406">Ion transport</keyword>
<keyword evidence="3" id="KW-0813">Transport</keyword>
<evidence type="ECO:0000256" key="6">
    <source>
        <dbReference type="ARBA" id="ARBA00022729"/>
    </source>
</evidence>
<organism evidence="12 13">
    <name type="scientific">Aliidiomarina maris</name>
    <dbReference type="NCBI Taxonomy" id="531312"/>
    <lineage>
        <taxon>Bacteria</taxon>
        <taxon>Pseudomonadati</taxon>
        <taxon>Pseudomonadota</taxon>
        <taxon>Gammaproteobacteria</taxon>
        <taxon>Alteromonadales</taxon>
        <taxon>Idiomarinaceae</taxon>
        <taxon>Aliidiomarina</taxon>
    </lineage>
</organism>
<comment type="caution">
    <text evidence="12">The sequence shown here is derived from an EMBL/GenBank/DDBJ whole genome shotgun (WGS) entry which is preliminary data.</text>
</comment>
<evidence type="ECO:0000256" key="3">
    <source>
        <dbReference type="ARBA" id="ARBA00022448"/>
    </source>
</evidence>
<evidence type="ECO:0000256" key="7">
    <source>
        <dbReference type="ARBA" id="ARBA00023065"/>
    </source>
</evidence>
<evidence type="ECO:0000313" key="13">
    <source>
        <dbReference type="Proteomes" id="UP000287865"/>
    </source>
</evidence>
<evidence type="ECO:0000256" key="2">
    <source>
        <dbReference type="ARBA" id="ARBA00011233"/>
    </source>
</evidence>
<keyword evidence="13" id="KW-1185">Reference proteome</keyword>
<dbReference type="InterPro" id="IPR050298">
    <property type="entry name" value="Gram-neg_bact_OMP"/>
</dbReference>